<evidence type="ECO:0000256" key="3">
    <source>
        <dbReference type="ARBA" id="ARBA00022630"/>
    </source>
</evidence>
<dbReference type="InterPro" id="IPR016170">
    <property type="entry name" value="Cytok_DH_C_sf"/>
</dbReference>
<dbReference type="SUPFAM" id="SSF55103">
    <property type="entry name" value="FAD-linked oxidases, C-terminal domain"/>
    <property type="match status" value="1"/>
</dbReference>
<dbReference type="InterPro" id="IPR006094">
    <property type="entry name" value="Oxid_FAD_bind_N"/>
</dbReference>
<dbReference type="InterPro" id="IPR016169">
    <property type="entry name" value="FAD-bd_PCMH_sub2"/>
</dbReference>
<dbReference type="PANTHER" id="PTHR13878:SF53">
    <property type="entry name" value="CYTOKININ DEHYDROGENASE 6"/>
    <property type="match status" value="1"/>
</dbReference>
<dbReference type="Pfam" id="PF09265">
    <property type="entry name" value="Cytokin-bind"/>
    <property type="match status" value="1"/>
</dbReference>
<evidence type="ECO:0000256" key="2">
    <source>
        <dbReference type="ARBA" id="ARBA00005466"/>
    </source>
</evidence>
<dbReference type="InterPro" id="IPR016164">
    <property type="entry name" value="FAD-linked_Oxase-like_C"/>
</dbReference>
<dbReference type="Gene3D" id="3.30.465.10">
    <property type="match status" value="1"/>
</dbReference>
<gene>
    <name evidence="7" type="ORF">ACFORL_01595</name>
</gene>
<comment type="cofactor">
    <cofactor evidence="1">
        <name>FAD</name>
        <dbReference type="ChEBI" id="CHEBI:57692"/>
    </cofactor>
</comment>
<accession>A0ABV8CBV9</accession>
<keyword evidence="8" id="KW-1185">Reference proteome</keyword>
<dbReference type="Gene3D" id="3.30.43.10">
    <property type="entry name" value="Uridine Diphospho-n-acetylenolpyruvylglucosamine Reductase, domain 2"/>
    <property type="match status" value="1"/>
</dbReference>
<dbReference type="InterPro" id="IPR016166">
    <property type="entry name" value="FAD-bd_PCMH"/>
</dbReference>
<dbReference type="InterPro" id="IPR015345">
    <property type="entry name" value="Cytokinin_DH_FAD/cytokin-bd"/>
</dbReference>
<evidence type="ECO:0000313" key="7">
    <source>
        <dbReference type="EMBL" id="MFC3907774.1"/>
    </source>
</evidence>
<dbReference type="Proteomes" id="UP001595758">
    <property type="component" value="Unassembled WGS sequence"/>
</dbReference>
<evidence type="ECO:0000259" key="6">
    <source>
        <dbReference type="PROSITE" id="PS51387"/>
    </source>
</evidence>
<dbReference type="InterPro" id="IPR050432">
    <property type="entry name" value="FAD-linked_Oxidoreductases_BP"/>
</dbReference>
<evidence type="ECO:0000256" key="1">
    <source>
        <dbReference type="ARBA" id="ARBA00001974"/>
    </source>
</evidence>
<dbReference type="InterPro" id="IPR016167">
    <property type="entry name" value="FAD-bd_PCMH_sub1"/>
</dbReference>
<feature type="domain" description="FAD-binding PCMH-type" evidence="6">
    <location>
        <begin position="40"/>
        <end position="209"/>
    </location>
</feature>
<dbReference type="Gene3D" id="3.40.462.10">
    <property type="entry name" value="FAD-linked oxidases, C-terminal domain"/>
    <property type="match status" value="1"/>
</dbReference>
<sequence length="462" mass="51843">MQQTQWNTSQIRQCNQLLNQAMLNGEHLPVSFQHDFGHLKSSQPAAVFIPSDAAELKQIILYANQHGLPVTIRGNGMSQCGQSLPLPNGLVIGMSNFNRVDEPAQQSVWVDANASWADLLAKTMQQKLVPKVVPYNCNLSVAGVLSAGGVGAASFRYGSAVANVNELEVMTASGELQQVNETSPLMQACLGGQGRFGIITKANIALRACKSHVRTFFLLYLDKDNWLNAIEQFKGKADYMESFCSPAVQGAKLAGDRRLPFAQWFYALHVSIEFDKNPPEFAEFNTNPEPWKILYTQDETIESYMHRHDSRFAAMKMTGQWEQAHPWYECFISRRQLGDNLDEVLNSLPLYYATVVQVVPVADLKHSNFFMLPDGSDCYSLMILTPGLTEALIPGSLDAIKLLDNRFLDAGGKRYLSGYLGDKLSEEYWQRHFGSRYQQWIELKKELDPQGIFCSLLHNKKT</sequence>
<comment type="caution">
    <text evidence="7">The sequence shown here is derived from an EMBL/GenBank/DDBJ whole genome shotgun (WGS) entry which is preliminary data.</text>
</comment>
<organism evidence="7 8">
    <name type="scientific">Legionella dresdenensis</name>
    <dbReference type="NCBI Taxonomy" id="450200"/>
    <lineage>
        <taxon>Bacteria</taxon>
        <taxon>Pseudomonadati</taxon>
        <taxon>Pseudomonadota</taxon>
        <taxon>Gammaproteobacteria</taxon>
        <taxon>Legionellales</taxon>
        <taxon>Legionellaceae</taxon>
        <taxon>Legionella</taxon>
    </lineage>
</organism>
<keyword evidence="4" id="KW-0274">FAD</keyword>
<name>A0ABV8CBV9_9GAMM</name>
<dbReference type="RefSeq" id="WP_382340439.1">
    <property type="nucleotide sequence ID" value="NZ_JBHSAB010000001.1"/>
</dbReference>
<dbReference type="EMBL" id="JBHSAB010000001">
    <property type="protein sequence ID" value="MFC3907774.1"/>
    <property type="molecule type" value="Genomic_DNA"/>
</dbReference>
<proteinExistence type="inferred from homology"/>
<evidence type="ECO:0000313" key="8">
    <source>
        <dbReference type="Proteomes" id="UP001595758"/>
    </source>
</evidence>
<evidence type="ECO:0000256" key="5">
    <source>
        <dbReference type="ARBA" id="ARBA00023002"/>
    </source>
</evidence>
<reference evidence="8" key="1">
    <citation type="journal article" date="2019" name="Int. J. Syst. Evol. Microbiol.">
        <title>The Global Catalogue of Microorganisms (GCM) 10K type strain sequencing project: providing services to taxonomists for standard genome sequencing and annotation.</title>
        <authorList>
            <consortium name="The Broad Institute Genomics Platform"/>
            <consortium name="The Broad Institute Genome Sequencing Center for Infectious Disease"/>
            <person name="Wu L."/>
            <person name="Ma J."/>
        </authorList>
    </citation>
    <scope>NUCLEOTIDE SEQUENCE [LARGE SCALE GENOMIC DNA]</scope>
    <source>
        <strain evidence="8">CCUG 59858</strain>
    </source>
</reference>
<keyword evidence="3" id="KW-0285">Flavoprotein</keyword>
<protein>
    <submittedName>
        <fullName evidence="7">FAD-binding protein</fullName>
    </submittedName>
</protein>
<dbReference type="SUPFAM" id="SSF56176">
    <property type="entry name" value="FAD-binding/transporter-associated domain-like"/>
    <property type="match status" value="1"/>
</dbReference>
<evidence type="ECO:0000256" key="4">
    <source>
        <dbReference type="ARBA" id="ARBA00022827"/>
    </source>
</evidence>
<dbReference type="PANTHER" id="PTHR13878">
    <property type="entry name" value="GULONOLACTONE OXIDASE"/>
    <property type="match status" value="1"/>
</dbReference>
<comment type="similarity">
    <text evidence="2">Belongs to the oxygen-dependent FAD-linked oxidoreductase family.</text>
</comment>
<dbReference type="PROSITE" id="PS51387">
    <property type="entry name" value="FAD_PCMH"/>
    <property type="match status" value="1"/>
</dbReference>
<keyword evidence="5" id="KW-0560">Oxidoreductase</keyword>
<dbReference type="InterPro" id="IPR036318">
    <property type="entry name" value="FAD-bd_PCMH-like_sf"/>
</dbReference>
<dbReference type="Pfam" id="PF01565">
    <property type="entry name" value="FAD_binding_4"/>
    <property type="match status" value="1"/>
</dbReference>